<dbReference type="OrthoDB" id="208387at2"/>
<evidence type="ECO:0000313" key="1">
    <source>
        <dbReference type="EMBL" id="QDT38770.1"/>
    </source>
</evidence>
<dbReference type="Proteomes" id="UP000317318">
    <property type="component" value="Chromosome"/>
</dbReference>
<reference evidence="1 2" key="1">
    <citation type="submission" date="2019-02" db="EMBL/GenBank/DDBJ databases">
        <title>Deep-cultivation of Planctomycetes and their phenomic and genomic characterization uncovers novel biology.</title>
        <authorList>
            <person name="Wiegand S."/>
            <person name="Jogler M."/>
            <person name="Boedeker C."/>
            <person name="Pinto D."/>
            <person name="Vollmers J."/>
            <person name="Rivas-Marin E."/>
            <person name="Kohn T."/>
            <person name="Peeters S.H."/>
            <person name="Heuer A."/>
            <person name="Rast P."/>
            <person name="Oberbeckmann S."/>
            <person name="Bunk B."/>
            <person name="Jeske O."/>
            <person name="Meyerdierks A."/>
            <person name="Storesund J.E."/>
            <person name="Kallscheuer N."/>
            <person name="Luecker S."/>
            <person name="Lage O.M."/>
            <person name="Pohl T."/>
            <person name="Merkel B.J."/>
            <person name="Hornburger P."/>
            <person name="Mueller R.-W."/>
            <person name="Bruemmer F."/>
            <person name="Labrenz M."/>
            <person name="Spormann A.M."/>
            <person name="Op den Camp H."/>
            <person name="Overmann J."/>
            <person name="Amann R."/>
            <person name="Jetten M.S.M."/>
            <person name="Mascher T."/>
            <person name="Medema M.H."/>
            <person name="Devos D.P."/>
            <person name="Kaster A.-K."/>
            <person name="Ovreas L."/>
            <person name="Rohde M."/>
            <person name="Galperin M.Y."/>
            <person name="Jogler C."/>
        </authorList>
    </citation>
    <scope>NUCLEOTIDE SEQUENCE [LARGE SCALE GENOMIC DNA]</scope>
    <source>
        <strain evidence="1 2">Pan189</strain>
    </source>
</reference>
<sequence>MNRESVRFLHVSGLIPGGRLHSLPELPQEGREIVHAAPWEVFEHLFQVAEQQSADFLLVTDSPVPADWSLGDETRLRACLEQWRAAGKSVVWTTQTAQSETAAALLGIDGLTVLDHEPGVVLDVSADGRPIASIESDAAGRLHHRTQHERSSHPYRIPRIICLHSEGSHRQDLLSDIHFGEEHSELSQNAVRADDLAADYLVLPADRTGDRSVRRGSRVAAHTPGAVLPWQPEQDGSRGVSLVELRPESAPKINFIAASAVRRIEVSIQVDESSTTDDVVLTAMERLTEWRSERFEKLWIIKWTIRSSEADTRRWSSSKLMRKLERELAELDAPAGPRLIAHEIAVQSDLAMLADRASAESVRQFAQLVRDSSSDDISDPIDSLLGEVRWDPAVERRIRTLLQSVDPNTARSRAGAMAHLLEQEYKAA</sequence>
<dbReference type="EMBL" id="CP036268">
    <property type="protein sequence ID" value="QDT38770.1"/>
    <property type="molecule type" value="Genomic_DNA"/>
</dbReference>
<protein>
    <recommendedName>
        <fullName evidence="3">Metallophosphoesterase YhaO</fullName>
    </recommendedName>
</protein>
<organism evidence="1 2">
    <name type="scientific">Stratiformator vulcanicus</name>
    <dbReference type="NCBI Taxonomy" id="2527980"/>
    <lineage>
        <taxon>Bacteria</taxon>
        <taxon>Pseudomonadati</taxon>
        <taxon>Planctomycetota</taxon>
        <taxon>Planctomycetia</taxon>
        <taxon>Planctomycetales</taxon>
        <taxon>Planctomycetaceae</taxon>
        <taxon>Stratiformator</taxon>
    </lineage>
</organism>
<dbReference type="RefSeq" id="WP_145364849.1">
    <property type="nucleotide sequence ID" value="NZ_CP036268.1"/>
</dbReference>
<evidence type="ECO:0000313" key="2">
    <source>
        <dbReference type="Proteomes" id="UP000317318"/>
    </source>
</evidence>
<dbReference type="KEGG" id="svp:Pan189_31680"/>
<proteinExistence type="predicted"/>
<evidence type="ECO:0008006" key="3">
    <source>
        <dbReference type="Google" id="ProtNLM"/>
    </source>
</evidence>
<keyword evidence="2" id="KW-1185">Reference proteome</keyword>
<dbReference type="AlphaFoldDB" id="A0A517R4J3"/>
<accession>A0A517R4J3</accession>
<gene>
    <name evidence="1" type="ORF">Pan189_31680</name>
</gene>
<name>A0A517R4J3_9PLAN</name>